<dbReference type="InterPro" id="IPR001769">
    <property type="entry name" value="Gingipain"/>
</dbReference>
<evidence type="ECO:0000256" key="1">
    <source>
        <dbReference type="ARBA" id="ARBA00022729"/>
    </source>
</evidence>
<sequence length="275" mass="31428">FQFKPAPWVDKNPLIYSSKKPFPTKCIEVGTFGNLSGYRIVSINFYPYQYIPKEGRINRIKELTFRINYKSGAKRVRIKRISKTASHTLEKLIHSICENSETMYDPFYGLESDSTIDYVIITSSTFSSYFQQLCDWKTQKGINARIVTTDSIYTYCPGVDNQERIRNFIKDAHTNWGTMWVLLGGDTDIIPSRVAYAMTAESGLPYYDEDSLHADLYYSDLDGDWNYNGTGPYGEIADSVDLYPDVFVGRAPVSSTTQVSTFVNKILTYEKEPPL</sequence>
<evidence type="ECO:0000313" key="3">
    <source>
        <dbReference type="EMBL" id="GAH52329.1"/>
    </source>
</evidence>
<evidence type="ECO:0000259" key="2">
    <source>
        <dbReference type="Pfam" id="PF01364"/>
    </source>
</evidence>
<dbReference type="Gene3D" id="2.60.40.3800">
    <property type="match status" value="1"/>
</dbReference>
<feature type="domain" description="Gingipain" evidence="2">
    <location>
        <begin position="118"/>
        <end position="272"/>
    </location>
</feature>
<dbReference type="GO" id="GO:0008234">
    <property type="term" value="F:cysteine-type peptidase activity"/>
    <property type="evidence" value="ECO:0007669"/>
    <property type="project" value="InterPro"/>
</dbReference>
<dbReference type="Gene3D" id="3.40.50.10390">
    <property type="entry name" value="Gingipain r, domain 1"/>
    <property type="match status" value="1"/>
</dbReference>
<reference evidence="3" key="1">
    <citation type="journal article" date="2014" name="Front. Microbiol.">
        <title>High frequency of phylogenetically diverse reductive dehalogenase-homologous genes in deep subseafloor sedimentary metagenomes.</title>
        <authorList>
            <person name="Kawai M."/>
            <person name="Futagami T."/>
            <person name="Toyoda A."/>
            <person name="Takaki Y."/>
            <person name="Nishi S."/>
            <person name="Hori S."/>
            <person name="Arai W."/>
            <person name="Tsubouchi T."/>
            <person name="Morono Y."/>
            <person name="Uchiyama I."/>
            <person name="Ito T."/>
            <person name="Fujiyama A."/>
            <person name="Inagaki F."/>
            <person name="Takami H."/>
        </authorList>
    </citation>
    <scope>NUCLEOTIDE SEQUENCE</scope>
    <source>
        <strain evidence="3">Expedition CK06-06</strain>
    </source>
</reference>
<keyword evidence="1" id="KW-0732">Signal</keyword>
<gene>
    <name evidence="3" type="ORF">S03H2_39900</name>
</gene>
<accession>X1HER4</accession>
<dbReference type="InterPro" id="IPR029031">
    <property type="entry name" value="Gingipain_N_sf"/>
</dbReference>
<proteinExistence type="predicted"/>
<dbReference type="SUPFAM" id="SSF52129">
    <property type="entry name" value="Caspase-like"/>
    <property type="match status" value="1"/>
</dbReference>
<organism evidence="3">
    <name type="scientific">marine sediment metagenome</name>
    <dbReference type="NCBI Taxonomy" id="412755"/>
    <lineage>
        <taxon>unclassified sequences</taxon>
        <taxon>metagenomes</taxon>
        <taxon>ecological metagenomes</taxon>
    </lineage>
</organism>
<dbReference type="InterPro" id="IPR038490">
    <property type="entry name" value="Gingipain_propep_sf"/>
</dbReference>
<feature type="non-terminal residue" evidence="3">
    <location>
        <position position="1"/>
    </location>
</feature>
<protein>
    <recommendedName>
        <fullName evidence="2">Gingipain domain-containing protein</fullName>
    </recommendedName>
</protein>
<comment type="caution">
    <text evidence="3">The sequence shown here is derived from an EMBL/GenBank/DDBJ whole genome shotgun (WGS) entry which is preliminary data.</text>
</comment>
<dbReference type="EMBL" id="BARU01024703">
    <property type="protein sequence ID" value="GAH52329.1"/>
    <property type="molecule type" value="Genomic_DNA"/>
</dbReference>
<name>X1HER4_9ZZZZ</name>
<dbReference type="AlphaFoldDB" id="X1HER4"/>
<feature type="non-terminal residue" evidence="3">
    <location>
        <position position="275"/>
    </location>
</feature>
<dbReference type="InterPro" id="IPR029030">
    <property type="entry name" value="Caspase-like_dom_sf"/>
</dbReference>
<dbReference type="Pfam" id="PF01364">
    <property type="entry name" value="Peptidase_C25"/>
    <property type="match status" value="1"/>
</dbReference>
<dbReference type="GO" id="GO:0006508">
    <property type="term" value="P:proteolysis"/>
    <property type="evidence" value="ECO:0007669"/>
    <property type="project" value="InterPro"/>
</dbReference>